<evidence type="ECO:0000313" key="1">
    <source>
        <dbReference type="EMBL" id="MEX0428000.1"/>
    </source>
</evidence>
<keyword evidence="2" id="KW-1185">Reference proteome</keyword>
<dbReference type="Proteomes" id="UP001556631">
    <property type="component" value="Unassembled WGS sequence"/>
</dbReference>
<protein>
    <submittedName>
        <fullName evidence="1">DUF488 domain-containing protein</fullName>
    </submittedName>
</protein>
<accession>A0ABV3SYH9</accession>
<dbReference type="EMBL" id="JBFPJR010000015">
    <property type="protein sequence ID" value="MEX0428000.1"/>
    <property type="molecule type" value="Genomic_DNA"/>
</dbReference>
<dbReference type="InterPro" id="IPR052552">
    <property type="entry name" value="YeaO-like"/>
</dbReference>
<evidence type="ECO:0000313" key="2">
    <source>
        <dbReference type="Proteomes" id="UP001556631"/>
    </source>
</evidence>
<organism evidence="1 2">
    <name type="scientific">Nocardioides eburneus</name>
    <dbReference type="NCBI Taxonomy" id="3231482"/>
    <lineage>
        <taxon>Bacteria</taxon>
        <taxon>Bacillati</taxon>
        <taxon>Actinomycetota</taxon>
        <taxon>Actinomycetes</taxon>
        <taxon>Propionibacteriales</taxon>
        <taxon>Nocardioidaceae</taxon>
        <taxon>Nocardioides</taxon>
    </lineage>
</organism>
<dbReference type="Pfam" id="PF22752">
    <property type="entry name" value="DUF488-N3i"/>
    <property type="match status" value="1"/>
</dbReference>
<dbReference type="PANTHER" id="PTHR36849:SF1">
    <property type="entry name" value="CYTOPLASMIC PROTEIN"/>
    <property type="match status" value="1"/>
</dbReference>
<dbReference type="PANTHER" id="PTHR36849">
    <property type="entry name" value="CYTOPLASMIC PROTEIN-RELATED"/>
    <property type="match status" value="1"/>
</dbReference>
<comment type="caution">
    <text evidence="1">The sequence shown here is derived from an EMBL/GenBank/DDBJ whole genome shotgun (WGS) entry which is preliminary data.</text>
</comment>
<reference evidence="1 2" key="1">
    <citation type="submission" date="2024-07" db="EMBL/GenBank/DDBJ databases">
        <authorList>
            <person name="Lee S."/>
            <person name="Kang M."/>
        </authorList>
    </citation>
    <scope>NUCLEOTIDE SEQUENCE [LARGE SCALE GENOMIC DNA]</scope>
    <source>
        <strain evidence="1 2">DS6</strain>
    </source>
</reference>
<dbReference type="RefSeq" id="WP_367993909.1">
    <property type="nucleotide sequence ID" value="NZ_JBFPJR010000015.1"/>
</dbReference>
<proteinExistence type="predicted"/>
<gene>
    <name evidence="1" type="ORF">AB3X52_10245</name>
</gene>
<name>A0ABV3SYH9_9ACTN</name>
<sequence length="118" mass="13786">MTRVARVYDAPAPGDGTRVLVDRLWPRGVRKDDPRIDRWWQELAPSTELRTWFNHRADRFEEFTARYEEELAAESIRDLLAEARKIDRGDGLTLLTATKDTTVSHVTVLADVIDRWHR</sequence>